<accession>A0AAE0J9V2</accession>
<evidence type="ECO:0000256" key="12">
    <source>
        <dbReference type="ARBA" id="ARBA00022895"/>
    </source>
</evidence>
<keyword evidence="13" id="KW-0238">DNA-binding</keyword>
<reference evidence="23" key="1">
    <citation type="journal article" date="2023" name="Mol. Phylogenet. Evol.">
        <title>Genome-scale phylogeny and comparative genomics of the fungal order Sordariales.</title>
        <authorList>
            <person name="Hensen N."/>
            <person name="Bonometti L."/>
            <person name="Westerberg I."/>
            <person name="Brannstrom I.O."/>
            <person name="Guillou S."/>
            <person name="Cros-Aarteil S."/>
            <person name="Calhoun S."/>
            <person name="Haridas S."/>
            <person name="Kuo A."/>
            <person name="Mondo S."/>
            <person name="Pangilinan J."/>
            <person name="Riley R."/>
            <person name="LaButti K."/>
            <person name="Andreopoulos B."/>
            <person name="Lipzen A."/>
            <person name="Chen C."/>
            <person name="Yan M."/>
            <person name="Daum C."/>
            <person name="Ng V."/>
            <person name="Clum A."/>
            <person name="Steindorff A."/>
            <person name="Ohm R.A."/>
            <person name="Martin F."/>
            <person name="Silar P."/>
            <person name="Natvig D.O."/>
            <person name="Lalanne C."/>
            <person name="Gautier V."/>
            <person name="Ament-Velasquez S.L."/>
            <person name="Kruys A."/>
            <person name="Hutchinson M.I."/>
            <person name="Powell A.J."/>
            <person name="Barry K."/>
            <person name="Miller A.N."/>
            <person name="Grigoriev I.V."/>
            <person name="Debuchy R."/>
            <person name="Gladieux P."/>
            <person name="Hiltunen Thoren M."/>
            <person name="Johannesson H."/>
        </authorList>
    </citation>
    <scope>NUCLEOTIDE SEQUENCE</scope>
    <source>
        <strain evidence="23">CBS 560.94</strain>
    </source>
</reference>
<dbReference type="GO" id="GO:0006310">
    <property type="term" value="P:DNA recombination"/>
    <property type="evidence" value="ECO:0007669"/>
    <property type="project" value="UniProtKB-KW"/>
</dbReference>
<reference evidence="23" key="2">
    <citation type="submission" date="2023-06" db="EMBL/GenBank/DDBJ databases">
        <authorList>
            <consortium name="Lawrence Berkeley National Laboratory"/>
            <person name="Haridas S."/>
            <person name="Hensen N."/>
            <person name="Bonometti L."/>
            <person name="Westerberg I."/>
            <person name="Brannstrom I.O."/>
            <person name="Guillou S."/>
            <person name="Cros-Aarteil S."/>
            <person name="Calhoun S."/>
            <person name="Kuo A."/>
            <person name="Mondo S."/>
            <person name="Pangilinan J."/>
            <person name="Riley R."/>
            <person name="Labutti K."/>
            <person name="Andreopoulos B."/>
            <person name="Lipzen A."/>
            <person name="Chen C."/>
            <person name="Yanf M."/>
            <person name="Daum C."/>
            <person name="Ng V."/>
            <person name="Clum A."/>
            <person name="Steindorff A."/>
            <person name="Ohm R."/>
            <person name="Martin F."/>
            <person name="Silar P."/>
            <person name="Natvig D."/>
            <person name="Lalanne C."/>
            <person name="Gautier V."/>
            <person name="Ament-Velasquez S.L."/>
            <person name="Kruys A."/>
            <person name="Hutchinson M.I."/>
            <person name="Powell A.J."/>
            <person name="Barry K."/>
            <person name="Miller A.N."/>
            <person name="Grigoriev I.V."/>
            <person name="Debuchy R."/>
            <person name="Gladieux P."/>
            <person name="Thoren M.H."/>
            <person name="Johannesson H."/>
        </authorList>
    </citation>
    <scope>NUCLEOTIDE SEQUENCE</scope>
    <source>
        <strain evidence="23">CBS 560.94</strain>
    </source>
</reference>
<dbReference type="Gene3D" id="3.40.50.410">
    <property type="entry name" value="von Willebrand factor, type A domain"/>
    <property type="match status" value="1"/>
</dbReference>
<dbReference type="GO" id="GO:0003684">
    <property type="term" value="F:damaged DNA binding"/>
    <property type="evidence" value="ECO:0007669"/>
    <property type="project" value="InterPro"/>
</dbReference>
<dbReference type="GO" id="GO:0003678">
    <property type="term" value="F:DNA helicase activity"/>
    <property type="evidence" value="ECO:0007669"/>
    <property type="project" value="UniProtKB-EC"/>
</dbReference>
<dbReference type="Gene3D" id="1.10.720.30">
    <property type="entry name" value="SAP domain"/>
    <property type="match status" value="1"/>
</dbReference>
<dbReference type="SMART" id="SM00559">
    <property type="entry name" value="Ku78"/>
    <property type="match status" value="1"/>
</dbReference>
<dbReference type="GO" id="GO:0003690">
    <property type="term" value="F:double-stranded DNA binding"/>
    <property type="evidence" value="ECO:0007669"/>
    <property type="project" value="TreeGrafter"/>
</dbReference>
<dbReference type="GO" id="GO:0043564">
    <property type="term" value="C:Ku70:Ku80 complex"/>
    <property type="evidence" value="ECO:0007669"/>
    <property type="project" value="InterPro"/>
</dbReference>
<feature type="region of interest" description="Disordered" evidence="21">
    <location>
        <begin position="565"/>
        <end position="599"/>
    </location>
</feature>
<evidence type="ECO:0000256" key="13">
    <source>
        <dbReference type="ARBA" id="ARBA00023125"/>
    </source>
</evidence>
<gene>
    <name evidence="23" type="ORF">B0H65DRAFT_542086</name>
</gene>
<dbReference type="GO" id="GO:0006303">
    <property type="term" value="P:double-strand break repair via nonhomologous end joining"/>
    <property type="evidence" value="ECO:0007669"/>
    <property type="project" value="InterPro"/>
</dbReference>
<dbReference type="InterPro" id="IPR005160">
    <property type="entry name" value="Ku_C"/>
</dbReference>
<keyword evidence="7" id="KW-0547">Nucleotide-binding</keyword>
<evidence type="ECO:0000259" key="22">
    <source>
        <dbReference type="PROSITE" id="PS50800"/>
    </source>
</evidence>
<dbReference type="AlphaFoldDB" id="A0AAE0J9V2"/>
<dbReference type="Gene3D" id="2.40.290.10">
    <property type="match status" value="1"/>
</dbReference>
<dbReference type="SMART" id="SM00513">
    <property type="entry name" value="SAP"/>
    <property type="match status" value="1"/>
</dbReference>
<dbReference type="Pfam" id="PF03731">
    <property type="entry name" value="Ku_N"/>
    <property type="match status" value="1"/>
</dbReference>
<evidence type="ECO:0000256" key="2">
    <source>
        <dbReference type="ARBA" id="ARBA00004574"/>
    </source>
</evidence>
<evidence type="ECO:0000256" key="16">
    <source>
        <dbReference type="ARBA" id="ARBA00023242"/>
    </source>
</evidence>
<dbReference type="NCBIfam" id="TIGR00578">
    <property type="entry name" value="ku70"/>
    <property type="match status" value="1"/>
</dbReference>
<comment type="caution">
    <text evidence="23">The sequence shown here is derived from an EMBL/GenBank/DDBJ whole genome shotgun (WGS) entry which is preliminary data.</text>
</comment>
<dbReference type="GO" id="GO:0000781">
    <property type="term" value="C:chromosome, telomeric region"/>
    <property type="evidence" value="ECO:0007669"/>
    <property type="project" value="UniProtKB-SubCell"/>
</dbReference>
<keyword evidence="24" id="KW-1185">Reference proteome</keyword>
<dbReference type="Gene3D" id="1.10.1600.10">
    <property type="match status" value="1"/>
</dbReference>
<evidence type="ECO:0000256" key="10">
    <source>
        <dbReference type="ARBA" id="ARBA00022806"/>
    </source>
</evidence>
<feature type="region of interest" description="Disordered" evidence="21">
    <location>
        <begin position="1"/>
        <end position="26"/>
    </location>
</feature>
<dbReference type="GO" id="GO:0016787">
    <property type="term" value="F:hydrolase activity"/>
    <property type="evidence" value="ECO:0007669"/>
    <property type="project" value="UniProtKB-KW"/>
</dbReference>
<dbReference type="FunFam" id="1.10.1600.10:FF:000004">
    <property type="entry name" value="ATP-dependent DNA helicase II subunit 1"/>
    <property type="match status" value="1"/>
</dbReference>
<dbReference type="InterPro" id="IPR016194">
    <property type="entry name" value="SPOC-like_C_dom_sf"/>
</dbReference>
<feature type="active site" description="Schiff-base intermediate with DNA; for 5'-deoxyribose-5-phosphate lyase activity" evidence="20">
    <location>
        <position position="26"/>
    </location>
</feature>
<evidence type="ECO:0000256" key="3">
    <source>
        <dbReference type="ARBA" id="ARBA00005240"/>
    </source>
</evidence>
<sequence length="647" mass="72558">MSWRKDEDERPDGDEGDEELDENDYKTQKDAVLFAIDVSKSMLKPPQAMGDKKADKDSALTAALKCAYQIMQRRIISQPRDMMGVLLFGTEKSKFRDDSGNGTGYPHCYLLSDLDIPGAEDVKKLKALVEDDEDEDEIMVPSKEPVVMSNMLFCANQVFTTNAANFGSRRLFIVTDNDDPHAGDKQAKSSAAVRAKDLYDLGVVIELFPISREDKKFDLSKFYDDIIYRDPAAEAGQSEGPKTSKSGDGLTLLNSLISNINSKQTPKRSYFSNLPFELAPGITISVKGYIPLHRQTPSRSCYVYEGEEQAQVVQSETAQVDFAARTVEKSELRKGYKFGGEHICFKPEELAELKQMGKKTLRIIGFKKRSKIPSWASVKKSVFIFPSEEQYVGSTRVFSALWQKLLKDDKVGIAWFVARENAHPVMVAIFPSGNPDNEEANTPYLPAGLWLCPLPFADDVRSVDHVTAPARPADELTDQMRQVIQNLQLPKAMYDPRKYPNPSLQWHYKILQAKALDEETPNSMDDLTLPKYRQIDKRVGGYLAEWKEMLAQKARDLQNNRAFKREFEDGDDERPAKRAKPTKKATNGGGAGPANSNADLKKAHEQGTLGKMTVAELKDIMASKGISTAGRKAELVERLEQWVEENL</sequence>
<dbReference type="PANTHER" id="PTHR12604">
    <property type="entry name" value="KU AUTOANTIGEN DNA HELICASE"/>
    <property type="match status" value="1"/>
</dbReference>
<evidence type="ECO:0000256" key="20">
    <source>
        <dbReference type="PIRSR" id="PIRSR003033-1"/>
    </source>
</evidence>
<keyword evidence="10" id="KW-0347">Helicase</keyword>
<evidence type="ECO:0000256" key="1">
    <source>
        <dbReference type="ARBA" id="ARBA00004123"/>
    </source>
</evidence>
<dbReference type="GO" id="GO:0005524">
    <property type="term" value="F:ATP binding"/>
    <property type="evidence" value="ECO:0007669"/>
    <property type="project" value="UniProtKB-KW"/>
</dbReference>
<dbReference type="FunFam" id="2.40.290.10:FF:000001">
    <property type="entry name" value="X-ray repair cross complementing 6"/>
    <property type="match status" value="1"/>
</dbReference>
<dbReference type="EMBL" id="JAUEPP010000007">
    <property type="protein sequence ID" value="KAK3339341.1"/>
    <property type="molecule type" value="Genomic_DNA"/>
</dbReference>
<dbReference type="InterPro" id="IPR006165">
    <property type="entry name" value="Ku70"/>
</dbReference>
<comment type="similarity">
    <text evidence="3">Belongs to the ku70 family.</text>
</comment>
<evidence type="ECO:0000256" key="11">
    <source>
        <dbReference type="ARBA" id="ARBA00022840"/>
    </source>
</evidence>
<keyword evidence="11" id="KW-0067">ATP-binding</keyword>
<evidence type="ECO:0000256" key="8">
    <source>
        <dbReference type="ARBA" id="ARBA00022763"/>
    </source>
</evidence>
<evidence type="ECO:0000256" key="14">
    <source>
        <dbReference type="ARBA" id="ARBA00023172"/>
    </source>
</evidence>
<dbReference type="InterPro" id="IPR036465">
    <property type="entry name" value="vWFA_dom_sf"/>
</dbReference>
<evidence type="ECO:0000313" key="24">
    <source>
        <dbReference type="Proteomes" id="UP001278500"/>
    </source>
</evidence>
<evidence type="ECO:0000256" key="17">
    <source>
        <dbReference type="ARBA" id="ARBA00024890"/>
    </source>
</evidence>
<dbReference type="Gene3D" id="4.10.970.10">
    <property type="entry name" value="Ku70, bridge and pillars"/>
    <property type="match status" value="1"/>
</dbReference>
<keyword evidence="14" id="KW-0233">DNA recombination</keyword>
<dbReference type="FunFam" id="3.40.50.410:FF:000071">
    <property type="entry name" value="ATP-dependent DNA helicase II subunit 1"/>
    <property type="match status" value="1"/>
</dbReference>
<dbReference type="Proteomes" id="UP001278500">
    <property type="component" value="Unassembled WGS sequence"/>
</dbReference>
<dbReference type="PANTHER" id="PTHR12604:SF2">
    <property type="entry name" value="X-RAY REPAIR CROSS-COMPLEMENTING PROTEIN 6"/>
    <property type="match status" value="1"/>
</dbReference>
<dbReference type="RefSeq" id="XP_062678701.1">
    <property type="nucleotide sequence ID" value="XM_062829198.1"/>
</dbReference>
<dbReference type="InterPro" id="IPR047087">
    <property type="entry name" value="KU70_core_dom"/>
</dbReference>
<evidence type="ECO:0000256" key="5">
    <source>
        <dbReference type="ARBA" id="ARBA00021796"/>
    </source>
</evidence>
<dbReference type="EC" id="3.6.4.12" evidence="4"/>
<dbReference type="SUPFAM" id="SSF68906">
    <property type="entry name" value="SAP domain"/>
    <property type="match status" value="1"/>
</dbReference>
<dbReference type="InterPro" id="IPR036361">
    <property type="entry name" value="SAP_dom_sf"/>
</dbReference>
<evidence type="ECO:0000256" key="6">
    <source>
        <dbReference type="ARBA" id="ARBA00022454"/>
    </source>
</evidence>
<feature type="compositionally biased region" description="Acidic residues" evidence="21">
    <location>
        <begin position="9"/>
        <end position="22"/>
    </location>
</feature>
<proteinExistence type="inferred from homology"/>
<dbReference type="CDD" id="cd00788">
    <property type="entry name" value="KU70"/>
    <property type="match status" value="1"/>
</dbReference>
<dbReference type="FunFam" id="1.10.720.30:FF:000037">
    <property type="entry name" value="ATP-dependent DNA helicase II subunit 1"/>
    <property type="match status" value="1"/>
</dbReference>
<organism evidence="23 24">
    <name type="scientific">Neurospora tetraspora</name>
    <dbReference type="NCBI Taxonomy" id="94610"/>
    <lineage>
        <taxon>Eukaryota</taxon>
        <taxon>Fungi</taxon>
        <taxon>Dikarya</taxon>
        <taxon>Ascomycota</taxon>
        <taxon>Pezizomycotina</taxon>
        <taxon>Sordariomycetes</taxon>
        <taxon>Sordariomycetidae</taxon>
        <taxon>Sordariales</taxon>
        <taxon>Sordariaceae</taxon>
        <taxon>Neurospora</taxon>
    </lineage>
</organism>
<keyword evidence="6" id="KW-0158">Chromosome</keyword>
<evidence type="ECO:0000256" key="7">
    <source>
        <dbReference type="ARBA" id="ARBA00022741"/>
    </source>
</evidence>
<evidence type="ECO:0000256" key="21">
    <source>
        <dbReference type="SAM" id="MobiDB-lite"/>
    </source>
</evidence>
<protein>
    <recommendedName>
        <fullName evidence="5">ATP-dependent DNA helicase II subunit 1</fullName>
        <ecNumber evidence="4">3.6.4.12</ecNumber>
    </recommendedName>
    <alternativeName>
        <fullName evidence="18">ATP-dependent DNA helicase II subunit Ku70</fullName>
    </alternativeName>
</protein>
<dbReference type="Pfam" id="PF02037">
    <property type="entry name" value="SAP"/>
    <property type="match status" value="1"/>
</dbReference>
<dbReference type="FunFam" id="4.10.970.10:FF:000003">
    <property type="entry name" value="ATP-dependent DNA helicase II subunit 1"/>
    <property type="match status" value="1"/>
</dbReference>
<dbReference type="PROSITE" id="PS50800">
    <property type="entry name" value="SAP"/>
    <property type="match status" value="1"/>
</dbReference>
<dbReference type="PIRSF" id="PIRSF003033">
    <property type="entry name" value="Ku70"/>
    <property type="match status" value="1"/>
</dbReference>
<keyword evidence="16" id="KW-0539">Nucleus</keyword>
<dbReference type="SUPFAM" id="SSF100939">
    <property type="entry name" value="SPOC domain-like"/>
    <property type="match status" value="1"/>
</dbReference>
<keyword evidence="8" id="KW-0227">DNA damage</keyword>
<evidence type="ECO:0000256" key="19">
    <source>
        <dbReference type="ARBA" id="ARBA00047995"/>
    </source>
</evidence>
<evidence type="ECO:0000256" key="18">
    <source>
        <dbReference type="ARBA" id="ARBA00031811"/>
    </source>
</evidence>
<keyword evidence="12" id="KW-0779">Telomere</keyword>
<comment type="subcellular location">
    <subcellularLocation>
        <location evidence="2">Chromosome</location>
        <location evidence="2">Telomere</location>
    </subcellularLocation>
    <subcellularLocation>
        <location evidence="1">Nucleus</location>
    </subcellularLocation>
</comment>
<evidence type="ECO:0000313" key="23">
    <source>
        <dbReference type="EMBL" id="KAK3339341.1"/>
    </source>
</evidence>
<dbReference type="InterPro" id="IPR005161">
    <property type="entry name" value="Ku_N"/>
</dbReference>
<dbReference type="InterPro" id="IPR006164">
    <property type="entry name" value="DNA_bd_Ku70/Ku80"/>
</dbReference>
<name>A0AAE0J9V2_9PEZI</name>
<evidence type="ECO:0000256" key="4">
    <source>
        <dbReference type="ARBA" id="ARBA00012551"/>
    </source>
</evidence>
<keyword evidence="9" id="KW-0378">Hydrolase</keyword>
<dbReference type="CDD" id="cd01458">
    <property type="entry name" value="vWA_ku"/>
    <property type="match status" value="1"/>
</dbReference>
<comment type="catalytic activity">
    <reaction evidence="19">
        <text>ATP + H2O = ADP + phosphate + H(+)</text>
        <dbReference type="Rhea" id="RHEA:13065"/>
        <dbReference type="ChEBI" id="CHEBI:15377"/>
        <dbReference type="ChEBI" id="CHEBI:15378"/>
        <dbReference type="ChEBI" id="CHEBI:30616"/>
        <dbReference type="ChEBI" id="CHEBI:43474"/>
        <dbReference type="ChEBI" id="CHEBI:456216"/>
        <dbReference type="EC" id="3.6.4.12"/>
    </reaction>
</comment>
<dbReference type="InterPro" id="IPR003034">
    <property type="entry name" value="SAP_dom"/>
</dbReference>
<dbReference type="Pfam" id="PF02735">
    <property type="entry name" value="Ku"/>
    <property type="match status" value="1"/>
</dbReference>
<keyword evidence="15" id="KW-0234">DNA repair</keyword>
<evidence type="ECO:0000256" key="15">
    <source>
        <dbReference type="ARBA" id="ARBA00023204"/>
    </source>
</evidence>
<dbReference type="SUPFAM" id="SSF53300">
    <property type="entry name" value="vWA-like"/>
    <property type="match status" value="1"/>
</dbReference>
<comment type="function">
    <text evidence="17">Single-stranded DNA-dependent ATP-dependent helicase. Involved in non-homologous end joining (NHEJ) DNA double strand break repair. DNA-binding is sequence-independent but has a high affinity to nicks in double-stranded DNA and to the ends of duplex DNA. Binds to naturally occurring chromosomal ends, and therefore provides chromosomal end protection. Required also for telomere recombination to repair telomeric ends in the absence of telomerase. KU70, of the KU70/KU80 heterodimer, binds to the stem loop of TLC1, the RNA component of telomerase. Involved in telomere maintenance. Interacts with telomeric repeats and subtelomeric sequences thereby controlling telomere length and protecting against subtelomeric rearrangement. Maintains telomeric chromatin, which is involved in silencing the expression of genes located at the telomere. Required for mating-type switching.</text>
</comment>
<dbReference type="GO" id="GO:0042162">
    <property type="term" value="F:telomeric DNA binding"/>
    <property type="evidence" value="ECO:0007669"/>
    <property type="project" value="InterPro"/>
</dbReference>
<dbReference type="GeneID" id="87866352"/>
<dbReference type="InterPro" id="IPR027388">
    <property type="entry name" value="Ku70_bridge/pillars_dom_sf"/>
</dbReference>
<dbReference type="GO" id="GO:0000723">
    <property type="term" value="P:telomere maintenance"/>
    <property type="evidence" value="ECO:0007669"/>
    <property type="project" value="InterPro"/>
</dbReference>
<evidence type="ECO:0000256" key="9">
    <source>
        <dbReference type="ARBA" id="ARBA00022801"/>
    </source>
</evidence>
<dbReference type="Pfam" id="PF03730">
    <property type="entry name" value="Ku_C"/>
    <property type="match status" value="1"/>
</dbReference>
<feature type="domain" description="SAP" evidence="22">
    <location>
        <begin position="609"/>
        <end position="643"/>
    </location>
</feature>